<keyword evidence="1" id="KW-0812">Transmembrane</keyword>
<feature type="transmembrane region" description="Helical" evidence="1">
    <location>
        <begin position="184"/>
        <end position="217"/>
    </location>
</feature>
<keyword evidence="1" id="KW-0472">Membrane</keyword>
<reference evidence="3" key="2">
    <citation type="submission" date="2021-05" db="UniProtKB">
        <authorList>
            <consortium name="EnsemblPlants"/>
        </authorList>
    </citation>
    <scope>IDENTIFICATION</scope>
    <source>
        <strain evidence="3">subsp. malaccensis</strain>
    </source>
</reference>
<keyword evidence="4" id="KW-1185">Reference proteome</keyword>
<evidence type="ECO:0000313" key="2">
    <source>
        <dbReference type="EMBL" id="CAG1834115.1"/>
    </source>
</evidence>
<organism evidence="3 4">
    <name type="scientific">Musa acuminata subsp. malaccensis</name>
    <name type="common">Wild banana</name>
    <name type="synonym">Musa malaccensis</name>
    <dbReference type="NCBI Taxonomy" id="214687"/>
    <lineage>
        <taxon>Eukaryota</taxon>
        <taxon>Viridiplantae</taxon>
        <taxon>Streptophyta</taxon>
        <taxon>Embryophyta</taxon>
        <taxon>Tracheophyta</taxon>
        <taxon>Spermatophyta</taxon>
        <taxon>Magnoliopsida</taxon>
        <taxon>Liliopsida</taxon>
        <taxon>Zingiberales</taxon>
        <taxon>Musaceae</taxon>
        <taxon>Musa</taxon>
    </lineage>
</organism>
<keyword evidence="1" id="KW-1133">Transmembrane helix</keyword>
<feature type="transmembrane region" description="Helical" evidence="1">
    <location>
        <begin position="157"/>
        <end position="177"/>
    </location>
</feature>
<protein>
    <submittedName>
        <fullName evidence="2">(wild Malaysian banana) hypothetical protein</fullName>
    </submittedName>
</protein>
<gene>
    <name evidence="2" type="ORF">GSMUA_222200.1</name>
</gene>
<dbReference type="Gramene" id="Ma09_t03750.1">
    <property type="protein sequence ID" value="Ma09_p03750.1"/>
    <property type="gene ID" value="Ma09_g03750"/>
</dbReference>
<sequence>MARRLRESGPLIPRSFVRQLGLLLKSSGSIRHEDDVLLRSGWVVRSRLCSVAMTIYVASEAFKVCSRPRCFFYFLAVRGMPFWVDCDSVCCYGGRCHGDVYGGSTSCGEVEASARLTLCFSAWGGPALLDLGFMILSVCILCCMIIFSLGNTTDGEISLFCFNILSFLHILATMSAFESVMSHIILIIFLVSVLSGVIYSLMHGFFCCSGCLILLFIIANACIPFSSGGESWYI</sequence>
<dbReference type="AlphaFoldDB" id="A0A804KFN3"/>
<reference evidence="2" key="1">
    <citation type="submission" date="2021-03" db="EMBL/GenBank/DDBJ databases">
        <authorList>
            <consortium name="Genoscope - CEA"/>
            <person name="William W."/>
        </authorList>
    </citation>
    <scope>NUCLEOTIDE SEQUENCE</scope>
    <source>
        <strain evidence="2">Doubled-haploid Pahang</strain>
    </source>
</reference>
<dbReference type="InParanoid" id="A0A804KFN3"/>
<name>A0A804KFN3_MUSAM</name>
<accession>A0A804KFN3</accession>
<dbReference type="EMBL" id="HG996474">
    <property type="protein sequence ID" value="CAG1834115.1"/>
    <property type="molecule type" value="Genomic_DNA"/>
</dbReference>
<proteinExistence type="predicted"/>
<evidence type="ECO:0000313" key="3">
    <source>
        <dbReference type="EnsemblPlants" id="Ma09_p03750.1"/>
    </source>
</evidence>
<evidence type="ECO:0000256" key="1">
    <source>
        <dbReference type="SAM" id="Phobius"/>
    </source>
</evidence>
<evidence type="ECO:0000313" key="4">
    <source>
        <dbReference type="Proteomes" id="UP000012960"/>
    </source>
</evidence>
<dbReference type="Proteomes" id="UP000012960">
    <property type="component" value="Unplaced"/>
</dbReference>
<feature type="transmembrane region" description="Helical" evidence="1">
    <location>
        <begin position="131"/>
        <end position="151"/>
    </location>
</feature>
<dbReference type="EnsemblPlants" id="Ma09_t03750.1">
    <property type="protein sequence ID" value="Ma09_p03750.1"/>
    <property type="gene ID" value="Ma09_g03750"/>
</dbReference>